<accession>G7Y9X2</accession>
<evidence type="ECO:0000313" key="1">
    <source>
        <dbReference type="EMBL" id="GAA49756.1"/>
    </source>
</evidence>
<reference key="2">
    <citation type="submission" date="2011-10" db="EMBL/GenBank/DDBJ databases">
        <title>The genome and transcriptome sequence of Clonorchis sinensis provide insights into the carcinogenic liver fluke.</title>
        <authorList>
            <person name="Wang X."/>
            <person name="Huang Y."/>
            <person name="Chen W."/>
            <person name="Liu H."/>
            <person name="Guo L."/>
            <person name="Chen Y."/>
            <person name="Luo F."/>
            <person name="Zhou W."/>
            <person name="Sun J."/>
            <person name="Mao Q."/>
            <person name="Liang P."/>
            <person name="Zhou C."/>
            <person name="Tian Y."/>
            <person name="Men J."/>
            <person name="Lv X."/>
            <person name="Huang L."/>
            <person name="Zhou J."/>
            <person name="Hu Y."/>
            <person name="Li R."/>
            <person name="Zhang F."/>
            <person name="Lei H."/>
            <person name="Li X."/>
            <person name="Hu X."/>
            <person name="Liang C."/>
            <person name="Xu J."/>
            <person name="Wu Z."/>
            <person name="Yu X."/>
        </authorList>
    </citation>
    <scope>NUCLEOTIDE SEQUENCE</scope>
    <source>
        <strain>Henan</strain>
    </source>
</reference>
<name>G7Y9X2_CLOSI</name>
<reference evidence="1" key="1">
    <citation type="journal article" date="2011" name="Genome Biol.">
        <title>The draft genome of the carcinogenic human liver fluke Clonorchis sinensis.</title>
        <authorList>
            <person name="Wang X."/>
            <person name="Chen W."/>
            <person name="Huang Y."/>
            <person name="Sun J."/>
            <person name="Men J."/>
            <person name="Liu H."/>
            <person name="Luo F."/>
            <person name="Guo L."/>
            <person name="Lv X."/>
            <person name="Deng C."/>
            <person name="Zhou C."/>
            <person name="Fan Y."/>
            <person name="Li X."/>
            <person name="Huang L."/>
            <person name="Hu Y."/>
            <person name="Liang C."/>
            <person name="Hu X."/>
            <person name="Xu J."/>
            <person name="Yu X."/>
        </authorList>
    </citation>
    <scope>NUCLEOTIDE SEQUENCE [LARGE SCALE GENOMIC DNA]</scope>
    <source>
        <strain evidence="1">Henan</strain>
    </source>
</reference>
<dbReference type="AlphaFoldDB" id="G7Y9X2"/>
<evidence type="ECO:0000313" key="2">
    <source>
        <dbReference type="Proteomes" id="UP000008909"/>
    </source>
</evidence>
<organism evidence="1 2">
    <name type="scientific">Clonorchis sinensis</name>
    <name type="common">Chinese liver fluke</name>
    <dbReference type="NCBI Taxonomy" id="79923"/>
    <lineage>
        <taxon>Eukaryota</taxon>
        <taxon>Metazoa</taxon>
        <taxon>Spiralia</taxon>
        <taxon>Lophotrochozoa</taxon>
        <taxon>Platyhelminthes</taxon>
        <taxon>Trematoda</taxon>
        <taxon>Digenea</taxon>
        <taxon>Opisthorchiida</taxon>
        <taxon>Opisthorchiata</taxon>
        <taxon>Opisthorchiidae</taxon>
        <taxon>Clonorchis</taxon>
    </lineage>
</organism>
<feature type="non-terminal residue" evidence="1">
    <location>
        <position position="80"/>
    </location>
</feature>
<proteinExistence type="predicted"/>
<sequence>MTLAFCHFGRRHTLNTVLQIFYYSLFNRETTELQLRENEKSIIFYFKGMDTRVVTCASGISSSMRCIRGLRIISYPQARL</sequence>
<protein>
    <submittedName>
        <fullName evidence="1">Uncharacterized protein</fullName>
    </submittedName>
</protein>
<gene>
    <name evidence="1" type="ORF">CLF_103526</name>
</gene>
<dbReference type="Proteomes" id="UP000008909">
    <property type="component" value="Unassembled WGS sequence"/>
</dbReference>
<dbReference type="EMBL" id="DF142983">
    <property type="protein sequence ID" value="GAA49756.1"/>
    <property type="molecule type" value="Genomic_DNA"/>
</dbReference>
<keyword evidence="2" id="KW-1185">Reference proteome</keyword>